<dbReference type="Gene3D" id="1.20.120.520">
    <property type="entry name" value="nmb1532 protein domain like"/>
    <property type="match status" value="1"/>
</dbReference>
<dbReference type="PANTHER" id="PTHR35585">
    <property type="entry name" value="HHE DOMAIN PROTEIN (AFU_ORTHOLOGUE AFUA_4G00730)"/>
    <property type="match status" value="1"/>
</dbReference>
<comment type="caution">
    <text evidence="3">The sequence shown here is derived from an EMBL/GenBank/DDBJ whole genome shotgun (WGS) entry which is preliminary data.</text>
</comment>
<dbReference type="Proteomes" id="UP000572007">
    <property type="component" value="Unassembled WGS sequence"/>
</dbReference>
<feature type="compositionally biased region" description="Basic and acidic residues" evidence="1">
    <location>
        <begin position="136"/>
        <end position="145"/>
    </location>
</feature>
<gene>
    <name evidence="3" type="ORF">HGA10_02995</name>
</gene>
<sequence>MDVLSFLRADHESVLGMIESLERGRGNSAAELDARRRLATGLVIASSRHEAVEEQFFWPEVRRTVPDGDELADRAIGQEDAAKRLLQQIENSEPGEPAFEQALTEVMSAIREHIEFEQSQVWPLFEKAESAQGREALGKKMEQAERAAPTRPHPNTPSGSVVQKTAGLAAAVLDKVRDAVTGRKDDQPPRPPRP</sequence>
<dbReference type="InterPro" id="IPR012312">
    <property type="entry name" value="Hemerythrin-like"/>
</dbReference>
<feature type="region of interest" description="Disordered" evidence="1">
    <location>
        <begin position="133"/>
        <end position="163"/>
    </location>
</feature>
<accession>A0A846W0A2</accession>
<evidence type="ECO:0000313" key="4">
    <source>
        <dbReference type="Proteomes" id="UP000572007"/>
    </source>
</evidence>
<evidence type="ECO:0000259" key="2">
    <source>
        <dbReference type="Pfam" id="PF01814"/>
    </source>
</evidence>
<evidence type="ECO:0000313" key="3">
    <source>
        <dbReference type="EMBL" id="NKX86280.1"/>
    </source>
</evidence>
<organism evidence="3 4">
    <name type="scientific">Nocardia coubleae</name>
    <dbReference type="NCBI Taxonomy" id="356147"/>
    <lineage>
        <taxon>Bacteria</taxon>
        <taxon>Bacillati</taxon>
        <taxon>Actinomycetota</taxon>
        <taxon>Actinomycetes</taxon>
        <taxon>Mycobacteriales</taxon>
        <taxon>Nocardiaceae</taxon>
        <taxon>Nocardia</taxon>
    </lineage>
</organism>
<dbReference type="Pfam" id="PF01814">
    <property type="entry name" value="Hemerythrin"/>
    <property type="match status" value="1"/>
</dbReference>
<dbReference type="PANTHER" id="PTHR35585:SF1">
    <property type="entry name" value="HHE DOMAIN PROTEIN (AFU_ORTHOLOGUE AFUA_4G00730)"/>
    <property type="match status" value="1"/>
</dbReference>
<feature type="domain" description="Hemerythrin-like" evidence="2">
    <location>
        <begin position="4"/>
        <end position="124"/>
    </location>
</feature>
<dbReference type="AlphaFoldDB" id="A0A846W0A2"/>
<evidence type="ECO:0000256" key="1">
    <source>
        <dbReference type="SAM" id="MobiDB-lite"/>
    </source>
</evidence>
<dbReference type="EMBL" id="JAAXOM010000001">
    <property type="protein sequence ID" value="NKX86280.1"/>
    <property type="molecule type" value="Genomic_DNA"/>
</dbReference>
<proteinExistence type="predicted"/>
<keyword evidence="4" id="KW-1185">Reference proteome</keyword>
<dbReference type="RefSeq" id="WP_067638509.1">
    <property type="nucleotide sequence ID" value="NZ_JAAXOM010000001.1"/>
</dbReference>
<reference evidence="3 4" key="1">
    <citation type="submission" date="2020-04" db="EMBL/GenBank/DDBJ databases">
        <title>MicrobeNet Type strains.</title>
        <authorList>
            <person name="Nicholson A.C."/>
        </authorList>
    </citation>
    <scope>NUCLEOTIDE SEQUENCE [LARGE SCALE GENOMIC DNA]</scope>
    <source>
        <strain evidence="3 4">DSM 44960</strain>
    </source>
</reference>
<name>A0A846W0A2_9NOCA</name>
<protein>
    <submittedName>
        <fullName evidence="3">Hemerythrin domain-containing protein</fullName>
    </submittedName>
</protein>